<evidence type="ECO:0000313" key="1">
    <source>
        <dbReference type="EMBL" id="BCK56180.1"/>
    </source>
</evidence>
<proteinExistence type="predicted"/>
<dbReference type="Proteomes" id="UP000516173">
    <property type="component" value="Chromosome"/>
</dbReference>
<keyword evidence="2" id="KW-1185">Reference proteome</keyword>
<dbReference type="EMBL" id="AP023396">
    <property type="protein sequence ID" value="BCK56180.1"/>
    <property type="molecule type" value="Genomic_DNA"/>
</dbReference>
<evidence type="ECO:0000313" key="2">
    <source>
        <dbReference type="Proteomes" id="UP000516173"/>
    </source>
</evidence>
<sequence length="197" mass="21993">MYLLSQFMWEMRCGGLLFGFLDWAARDLEPACAASAFERGDRLWRLARRRRHHPLRVTEHGSKRQEETFTDLIAAAAGIILGQRGRGAPVVILRGIAHTSSDDGVTDITTQRTPPPRHLAQPRDAPTLLYNAAIQPLPQPFLTLYGTSDTPETWWPRTGWGSLDYQPADSIDHHTTPAPFPDRFVGGVFADHDLPAS</sequence>
<gene>
    <name evidence="1" type="ORF">NWFMUON74_39520</name>
</gene>
<dbReference type="SUPFAM" id="SSF144010">
    <property type="entry name" value="CofE-like"/>
    <property type="match status" value="1"/>
</dbReference>
<dbReference type="AlphaFoldDB" id="A0A7G1KMA2"/>
<dbReference type="KEGG" id="nwl:NWFMUON74_39520"/>
<protein>
    <submittedName>
        <fullName evidence="1">Uncharacterized protein</fullName>
    </submittedName>
</protein>
<reference evidence="1 2" key="1">
    <citation type="submission" date="2020-08" db="EMBL/GenBank/DDBJ databases">
        <title>Genome Sequencing of Nocardia wallacei strain FMUON74 and assembly.</title>
        <authorList>
            <person name="Toyokawa M."/>
            <person name="Uesaka K."/>
        </authorList>
    </citation>
    <scope>NUCLEOTIDE SEQUENCE [LARGE SCALE GENOMIC DNA]</scope>
    <source>
        <strain evidence="1 2">FMUON74</strain>
    </source>
</reference>
<organism evidence="1 2">
    <name type="scientific">Nocardia wallacei</name>
    <dbReference type="NCBI Taxonomy" id="480035"/>
    <lineage>
        <taxon>Bacteria</taxon>
        <taxon>Bacillati</taxon>
        <taxon>Actinomycetota</taxon>
        <taxon>Actinomycetes</taxon>
        <taxon>Mycobacteriales</taxon>
        <taxon>Nocardiaceae</taxon>
        <taxon>Nocardia</taxon>
    </lineage>
</organism>
<accession>A0A7G1KMA2</accession>
<name>A0A7G1KMA2_9NOCA</name>